<keyword evidence="2" id="KW-0813">Transport</keyword>
<evidence type="ECO:0000313" key="6">
    <source>
        <dbReference type="Proteomes" id="UP001310248"/>
    </source>
</evidence>
<reference evidence="6" key="1">
    <citation type="submission" date="2023-07" db="EMBL/GenBank/DDBJ databases">
        <title>Draft genome sequence of Agarivorans aestuarii strain ZMCS4, a CAZymes producing bacteria isolated from the marine brown algae Clodostephus spongiosus.</title>
        <authorList>
            <person name="Lorente B."/>
            <person name="Cabral C."/>
            <person name="Frias J."/>
            <person name="Faria J."/>
            <person name="Toubarro D."/>
        </authorList>
    </citation>
    <scope>NUCLEOTIDE SEQUENCE [LARGE SCALE GENOMIC DNA]</scope>
    <source>
        <strain evidence="6">ZMCS4</strain>
    </source>
</reference>
<evidence type="ECO:0000256" key="2">
    <source>
        <dbReference type="ARBA" id="ARBA00022448"/>
    </source>
</evidence>
<evidence type="ECO:0000256" key="1">
    <source>
        <dbReference type="ARBA" id="ARBA00008520"/>
    </source>
</evidence>
<dbReference type="SUPFAM" id="SSF53850">
    <property type="entry name" value="Periplasmic binding protein-like II"/>
    <property type="match status" value="1"/>
</dbReference>
<dbReference type="Pfam" id="PF13416">
    <property type="entry name" value="SBP_bac_8"/>
    <property type="match status" value="1"/>
</dbReference>
<sequence>MRKMVLIIGLMCTLSQANAKVTLWNAHNPSQYLDNAIAEFEKQSGVTVEKNNFLSERLREEVLNQARTNTLPDILYVPSDFVGMHDLISLAPVPKDWIIPQTEPRVLKAGFTDNEQYGVPLFQGNHLVLYYNKDLVKQPVSSWAELLDQQSDLSQGEQQAIVWNYSEMYWFIPFLTAFQGWPLNGDKITLDTPEMQQALKFYKQLKDIGLVDPRCNHDCSVERFKNGQSAYMINGDWIYNDLKQNMAEKLGVSTLPNIQGEPMLPMFSGYVLAFPRLSTSDDNYQQIKQFSTFMQQQSAQSIIYHQGGLIPANVELVSQIIIDNNPNEQNMLKQMEETRAMPGDAEMTVVWLALERGFNRYMDHNYSVEQATQFMQNVADKEIRKRGSKK</sequence>
<dbReference type="InterPro" id="IPR006059">
    <property type="entry name" value="SBP"/>
</dbReference>
<comment type="similarity">
    <text evidence="1">Belongs to the bacterial solute-binding protein 1 family.</text>
</comment>
<keyword evidence="3 4" id="KW-0732">Signal</keyword>
<evidence type="ECO:0000256" key="3">
    <source>
        <dbReference type="ARBA" id="ARBA00022729"/>
    </source>
</evidence>
<dbReference type="EMBL" id="JAYDYW010000002">
    <property type="protein sequence ID" value="MEE1672485.1"/>
    <property type="molecule type" value="Genomic_DNA"/>
</dbReference>
<reference evidence="5 6" key="2">
    <citation type="submission" date="2023-12" db="EMBL/GenBank/DDBJ databases">
        <authorList>
            <consortium name="Cladostephus spongiosus"/>
            <person name="Lorente B."/>
            <person name="Cabral C."/>
            <person name="Frias J."/>
            <person name="Faria J."/>
            <person name="Toubarro D."/>
        </authorList>
    </citation>
    <scope>NUCLEOTIDE SEQUENCE [LARGE SCALE GENOMIC DNA]</scope>
    <source>
        <strain evidence="5 6">ZMCS4</strain>
    </source>
</reference>
<comment type="caution">
    <text evidence="5">The sequence shown here is derived from an EMBL/GenBank/DDBJ whole genome shotgun (WGS) entry which is preliminary data.</text>
</comment>
<evidence type="ECO:0000313" key="5">
    <source>
        <dbReference type="EMBL" id="MEE1672485.1"/>
    </source>
</evidence>
<feature type="chain" id="PRO_5047102590" evidence="4">
    <location>
        <begin position="20"/>
        <end position="390"/>
    </location>
</feature>
<dbReference type="Proteomes" id="UP001310248">
    <property type="component" value="Unassembled WGS sequence"/>
</dbReference>
<dbReference type="PANTHER" id="PTHR30061:SF50">
    <property type="entry name" value="MALTOSE_MALTODEXTRIN-BINDING PERIPLASMIC PROTEIN"/>
    <property type="match status" value="1"/>
</dbReference>
<accession>A0ABU7FZQ5</accession>
<feature type="signal peptide" evidence="4">
    <location>
        <begin position="1"/>
        <end position="19"/>
    </location>
</feature>
<organism evidence="5 6">
    <name type="scientific">Agarivorans aestuarii</name>
    <dbReference type="NCBI Taxonomy" id="1563703"/>
    <lineage>
        <taxon>Bacteria</taxon>
        <taxon>Pseudomonadati</taxon>
        <taxon>Pseudomonadota</taxon>
        <taxon>Gammaproteobacteria</taxon>
        <taxon>Alteromonadales</taxon>
        <taxon>Alteromonadaceae</taxon>
        <taxon>Agarivorans</taxon>
    </lineage>
</organism>
<dbReference type="Gene3D" id="3.40.190.10">
    <property type="entry name" value="Periplasmic binding protein-like II"/>
    <property type="match status" value="2"/>
</dbReference>
<keyword evidence="6" id="KW-1185">Reference proteome</keyword>
<evidence type="ECO:0000256" key="4">
    <source>
        <dbReference type="SAM" id="SignalP"/>
    </source>
</evidence>
<dbReference type="RefSeq" id="WP_329773860.1">
    <property type="nucleotide sequence ID" value="NZ_JAYDYW010000002.1"/>
</dbReference>
<protein>
    <submittedName>
        <fullName evidence="5">Extracellular solute-binding protein</fullName>
    </submittedName>
</protein>
<proteinExistence type="inferred from homology"/>
<name>A0ABU7FZQ5_9ALTE</name>
<gene>
    <name evidence="5" type="ORF">SNR37_001814</name>
</gene>
<dbReference type="PANTHER" id="PTHR30061">
    <property type="entry name" value="MALTOSE-BINDING PERIPLASMIC PROTEIN"/>
    <property type="match status" value="1"/>
</dbReference>